<dbReference type="AlphaFoldDB" id="A0A1G5W630"/>
<evidence type="ECO:0000313" key="2">
    <source>
        <dbReference type="EMBL" id="SDA53551.1"/>
    </source>
</evidence>
<dbReference type="GeneID" id="87756172"/>
<sequence>MKIPVKAGAMILCLCAAAGILFAVHNRQPEPESVQTAKPVYGFVDMETVVKAHPRYSEYFQLETEYNHMLDSYKSEQQHFISIATNQEKINRAIQSEAVAQADKDEYMSRVKVKEDELNRNLQNLYKKISDSHKTQQVSTGTLTGLSEADSNELANLQLRLTVLDLSSKEKAETMQRIGQLLNSRYASGDKESMQGWSKEEIEQMTSAKAKAMTELDTYAKSVAEEIKNRKTPSKVNTQAGVTGLPDADKWNAAWEKKIKAKQAQMAALKSDMMNDIRKDAAKVAQKKGLKMIFTRCVANVSGEDVTGDLVNTLISDSY</sequence>
<dbReference type="Proteomes" id="UP000199689">
    <property type="component" value="Unassembled WGS sequence"/>
</dbReference>
<reference evidence="2 3" key="1">
    <citation type="submission" date="2016-10" db="EMBL/GenBank/DDBJ databases">
        <authorList>
            <person name="de Groot N.N."/>
        </authorList>
    </citation>
    <scope>NUCLEOTIDE SEQUENCE [LARGE SCALE GENOMIC DNA]</scope>
    <source>
        <strain evidence="2 3">DSM 15230</strain>
    </source>
</reference>
<dbReference type="EMBL" id="FMXA01000014">
    <property type="protein sequence ID" value="SDA53551.1"/>
    <property type="molecule type" value="Genomic_DNA"/>
</dbReference>
<accession>A0A1G5W630</accession>
<keyword evidence="3" id="KW-1185">Reference proteome</keyword>
<gene>
    <name evidence="2" type="ORF">SAMN02910343_01156</name>
</gene>
<evidence type="ECO:0000313" key="3">
    <source>
        <dbReference type="Proteomes" id="UP000199689"/>
    </source>
</evidence>
<proteinExistence type="predicted"/>
<evidence type="ECO:0000256" key="1">
    <source>
        <dbReference type="SAM" id="SignalP"/>
    </source>
</evidence>
<keyword evidence="1" id="KW-0732">Signal</keyword>
<dbReference type="OrthoDB" id="3034392at2"/>
<feature type="signal peptide" evidence="1">
    <location>
        <begin position="1"/>
        <end position="23"/>
    </location>
</feature>
<organism evidence="2 3">
    <name type="scientific">Allisonella histaminiformans</name>
    <dbReference type="NCBI Taxonomy" id="209880"/>
    <lineage>
        <taxon>Bacteria</taxon>
        <taxon>Bacillati</taxon>
        <taxon>Bacillota</taxon>
        <taxon>Negativicutes</taxon>
        <taxon>Veillonellales</taxon>
        <taxon>Veillonellaceae</taxon>
        <taxon>Allisonella</taxon>
    </lineage>
</organism>
<dbReference type="RefSeq" id="WP_091364732.1">
    <property type="nucleotide sequence ID" value="NZ_FMXA01000014.1"/>
</dbReference>
<evidence type="ECO:0008006" key="4">
    <source>
        <dbReference type="Google" id="ProtNLM"/>
    </source>
</evidence>
<dbReference type="InterPro" id="IPR024930">
    <property type="entry name" value="Skp_dom_sf"/>
</dbReference>
<protein>
    <recommendedName>
        <fullName evidence="4">Periplasmic chaperone for outer membrane proteins Skp</fullName>
    </recommendedName>
</protein>
<name>A0A1G5W630_9FIRM</name>
<dbReference type="SUPFAM" id="SSF111384">
    <property type="entry name" value="OmpH-like"/>
    <property type="match status" value="1"/>
</dbReference>
<dbReference type="STRING" id="209880.SAMN02910343_01156"/>
<feature type="chain" id="PRO_5011488904" description="Periplasmic chaperone for outer membrane proteins Skp" evidence="1">
    <location>
        <begin position="24"/>
        <end position="319"/>
    </location>
</feature>